<dbReference type="AlphaFoldDB" id="A0A090Z8Q0"/>
<organism evidence="1 2">
    <name type="scientific">Paenibacillus macerans</name>
    <name type="common">Bacillus macerans</name>
    <dbReference type="NCBI Taxonomy" id="44252"/>
    <lineage>
        <taxon>Bacteria</taxon>
        <taxon>Bacillati</taxon>
        <taxon>Bacillota</taxon>
        <taxon>Bacilli</taxon>
        <taxon>Bacillales</taxon>
        <taxon>Paenibacillaceae</taxon>
        <taxon>Paenibacillus</taxon>
    </lineage>
</organism>
<reference evidence="1 2" key="1">
    <citation type="submission" date="2014-04" db="EMBL/GenBank/DDBJ databases">
        <authorList>
            <person name="Bishop-Lilly K.A."/>
            <person name="Broomall S.M."/>
            <person name="Chain P.S."/>
            <person name="Chertkov O."/>
            <person name="Coyne S.R."/>
            <person name="Daligault H.E."/>
            <person name="Davenport K.W."/>
            <person name="Erkkila T."/>
            <person name="Frey K.G."/>
            <person name="Gibbons H.S."/>
            <person name="Gu W."/>
            <person name="Jaissle J."/>
            <person name="Johnson S.L."/>
            <person name="Koroleva G.I."/>
            <person name="Ladner J.T."/>
            <person name="Lo C.-C."/>
            <person name="Minogue T.D."/>
            <person name="Munk C."/>
            <person name="Palacios G.F."/>
            <person name="Redden C.L."/>
            <person name="Rosenzweig C.N."/>
            <person name="Scholz M.B."/>
            <person name="Teshima H."/>
            <person name="Xu Y."/>
        </authorList>
    </citation>
    <scope>NUCLEOTIDE SEQUENCE [LARGE SCALE GENOMIC DNA]</scope>
    <source>
        <strain evidence="1 2">8244</strain>
    </source>
</reference>
<gene>
    <name evidence="1" type="ORF">DJ90_4580</name>
</gene>
<evidence type="ECO:0000313" key="1">
    <source>
        <dbReference type="EMBL" id="KFN07002.1"/>
    </source>
</evidence>
<keyword evidence="2" id="KW-1185">Reference proteome</keyword>
<evidence type="ECO:0000313" key="2">
    <source>
        <dbReference type="Proteomes" id="UP000029278"/>
    </source>
</evidence>
<name>A0A090Z8Q0_PAEMA</name>
<dbReference type="HOGENOM" id="CLU_3046089_0_0_9"/>
<accession>A0A090Z8Q0</accession>
<proteinExistence type="predicted"/>
<protein>
    <submittedName>
        <fullName evidence="1">Uncharacterized protein</fullName>
    </submittedName>
</protein>
<dbReference type="EMBL" id="JMQA01000036">
    <property type="protein sequence ID" value="KFN07002.1"/>
    <property type="molecule type" value="Genomic_DNA"/>
</dbReference>
<dbReference type="Proteomes" id="UP000029278">
    <property type="component" value="Unassembled WGS sequence"/>
</dbReference>
<comment type="caution">
    <text evidence="1">The sequence shown here is derived from an EMBL/GenBank/DDBJ whole genome shotgun (WGS) entry which is preliminary data.</text>
</comment>
<sequence>MKIAMNKAILWPSPKNHQVLGNQKLQFSDYSPVRLGGFANDRPLLSTWGINSQV</sequence>